<feature type="region of interest" description="Disordered" evidence="8">
    <location>
        <begin position="120"/>
        <end position="147"/>
    </location>
</feature>
<keyword evidence="11" id="KW-1185">Reference proteome</keyword>
<dbReference type="GO" id="GO:1902025">
    <property type="term" value="P:nitrate import"/>
    <property type="evidence" value="ECO:0007669"/>
    <property type="project" value="TreeGrafter"/>
</dbReference>
<evidence type="ECO:0000256" key="5">
    <source>
        <dbReference type="ARBA" id="ARBA00022702"/>
    </source>
</evidence>
<keyword evidence="6 9" id="KW-0732">Signal</keyword>
<dbReference type="GO" id="GO:1901371">
    <property type="term" value="P:regulation of leaf morphogenesis"/>
    <property type="evidence" value="ECO:0007669"/>
    <property type="project" value="TreeGrafter"/>
</dbReference>
<gene>
    <name evidence="10" type="ORF">AYBTSS11_LOCUS11012</name>
</gene>
<dbReference type="GO" id="GO:2000280">
    <property type="term" value="P:regulation of root development"/>
    <property type="evidence" value="ECO:0007669"/>
    <property type="project" value="TreeGrafter"/>
</dbReference>
<evidence type="ECO:0000313" key="11">
    <source>
        <dbReference type="Proteomes" id="UP001189624"/>
    </source>
</evidence>
<organism evidence="10 11">
    <name type="scientific">Sphenostylis stenocarpa</name>
    <dbReference type="NCBI Taxonomy" id="92480"/>
    <lineage>
        <taxon>Eukaryota</taxon>
        <taxon>Viridiplantae</taxon>
        <taxon>Streptophyta</taxon>
        <taxon>Embryophyta</taxon>
        <taxon>Tracheophyta</taxon>
        <taxon>Spermatophyta</taxon>
        <taxon>Magnoliopsida</taxon>
        <taxon>eudicotyledons</taxon>
        <taxon>Gunneridae</taxon>
        <taxon>Pentapetalae</taxon>
        <taxon>rosids</taxon>
        <taxon>fabids</taxon>
        <taxon>Fabales</taxon>
        <taxon>Fabaceae</taxon>
        <taxon>Papilionoideae</taxon>
        <taxon>50 kb inversion clade</taxon>
        <taxon>NPAAA clade</taxon>
        <taxon>indigoferoid/millettioid clade</taxon>
        <taxon>Phaseoleae</taxon>
        <taxon>Sphenostylis</taxon>
    </lineage>
</organism>
<reference evidence="10" key="1">
    <citation type="submission" date="2023-10" db="EMBL/GenBank/DDBJ databases">
        <authorList>
            <person name="Domelevo Entfellner J.-B."/>
        </authorList>
    </citation>
    <scope>NUCLEOTIDE SEQUENCE</scope>
</reference>
<dbReference type="InterPro" id="IPR033250">
    <property type="entry name" value="CEP"/>
</dbReference>
<evidence type="ECO:0000256" key="3">
    <source>
        <dbReference type="ARBA" id="ARBA00022523"/>
    </source>
</evidence>
<evidence type="ECO:0000256" key="9">
    <source>
        <dbReference type="SAM" id="SignalP"/>
    </source>
</evidence>
<name>A0AA86SGD1_9FABA</name>
<comment type="similarity">
    <text evidence="2">Belongs to the C-terminally encoded plant signaling peptide (CEP) family.</text>
</comment>
<dbReference type="EMBL" id="OY731400">
    <property type="protein sequence ID" value="CAJ1942771.1"/>
    <property type="molecule type" value="Genomic_DNA"/>
</dbReference>
<dbReference type="GO" id="GO:0048364">
    <property type="term" value="P:root development"/>
    <property type="evidence" value="ECO:0007669"/>
    <property type="project" value="InterPro"/>
</dbReference>
<dbReference type="GO" id="GO:0005179">
    <property type="term" value="F:hormone activity"/>
    <property type="evidence" value="ECO:0007669"/>
    <property type="project" value="UniProtKB-KW"/>
</dbReference>
<protein>
    <submittedName>
        <fullName evidence="10">Uncharacterized protein</fullName>
    </submittedName>
</protein>
<evidence type="ECO:0000256" key="8">
    <source>
        <dbReference type="SAM" id="MobiDB-lite"/>
    </source>
</evidence>
<evidence type="ECO:0000256" key="2">
    <source>
        <dbReference type="ARBA" id="ARBA00008963"/>
    </source>
</evidence>
<evidence type="ECO:0000256" key="4">
    <source>
        <dbReference type="ARBA" id="ARBA00022525"/>
    </source>
</evidence>
<feature type="signal peptide" evidence="9">
    <location>
        <begin position="1"/>
        <end position="25"/>
    </location>
</feature>
<feature type="chain" id="PRO_5041696012" evidence="9">
    <location>
        <begin position="26"/>
        <end position="147"/>
    </location>
</feature>
<dbReference type="PANTHER" id="PTHR33348:SF44">
    <property type="entry name" value="PRECURSOR OF CEP6"/>
    <property type="match status" value="1"/>
</dbReference>
<evidence type="ECO:0000313" key="10">
    <source>
        <dbReference type="EMBL" id="CAJ1942771.1"/>
    </source>
</evidence>
<proteinExistence type="inferred from homology"/>
<dbReference type="GO" id="GO:0006995">
    <property type="term" value="P:cellular response to nitrogen starvation"/>
    <property type="evidence" value="ECO:0007669"/>
    <property type="project" value="UniProtKB-ARBA"/>
</dbReference>
<keyword evidence="5" id="KW-0372">Hormone</keyword>
<keyword evidence="3" id="KW-0052">Apoplast</keyword>
<keyword evidence="4" id="KW-0964">Secreted</keyword>
<evidence type="ECO:0000256" key="7">
    <source>
        <dbReference type="ARBA" id="ARBA00023278"/>
    </source>
</evidence>
<keyword evidence="7" id="KW-0379">Hydroxylation</keyword>
<dbReference type="GO" id="GO:0048046">
    <property type="term" value="C:apoplast"/>
    <property type="evidence" value="ECO:0007669"/>
    <property type="project" value="UniProtKB-SubCell"/>
</dbReference>
<sequence>MAIFHATPKCLVIFLALLAFNGALLTHCRKIKPLNQHSLLKEDIAVVQSNVPTPSSEKKKVDSSVIPENGVEGSGDANAFRPTTPGSSPGVGHRKFASEDKDMKATVAVHSSHVKIYVTEGTDSGFKPTNPGHSPGVGHAQQNQIGQ</sequence>
<evidence type="ECO:0000256" key="6">
    <source>
        <dbReference type="ARBA" id="ARBA00022729"/>
    </source>
</evidence>
<dbReference type="Gramene" id="rna-AYBTSS11_LOCUS11012">
    <property type="protein sequence ID" value="CAJ1942771.1"/>
    <property type="gene ID" value="gene-AYBTSS11_LOCUS11012"/>
</dbReference>
<feature type="region of interest" description="Disordered" evidence="8">
    <location>
        <begin position="50"/>
        <end position="99"/>
    </location>
</feature>
<evidence type="ECO:0000256" key="1">
    <source>
        <dbReference type="ARBA" id="ARBA00004271"/>
    </source>
</evidence>
<comment type="subcellular location">
    <subcellularLocation>
        <location evidence="1">Secreted</location>
        <location evidence="1">Extracellular space</location>
        <location evidence="1">Apoplast</location>
    </subcellularLocation>
</comment>
<dbReference type="Proteomes" id="UP001189624">
    <property type="component" value="Chromosome 3"/>
</dbReference>
<dbReference type="AlphaFoldDB" id="A0AA86SGD1"/>
<accession>A0AA86SGD1</accession>
<dbReference type="PANTHER" id="PTHR33348">
    <property type="entry name" value="PRECURSOR OF CEP5"/>
    <property type="match status" value="1"/>
</dbReference>